<feature type="compositionally biased region" description="Polar residues" evidence="1">
    <location>
        <begin position="95"/>
        <end position="105"/>
    </location>
</feature>
<comment type="caution">
    <text evidence="2">The sequence shown here is derived from an EMBL/GenBank/DDBJ whole genome shotgun (WGS) entry which is preliminary data.</text>
</comment>
<evidence type="ECO:0000256" key="1">
    <source>
        <dbReference type="SAM" id="MobiDB-lite"/>
    </source>
</evidence>
<accession>A0A4R1XRU5</accession>
<name>A0A4R1XRU5_ACICA</name>
<gene>
    <name evidence="2" type="ORF">EC844_110108</name>
</gene>
<protein>
    <recommendedName>
        <fullName evidence="4">Lipoprotein</fullName>
    </recommendedName>
</protein>
<dbReference type="OrthoDB" id="6713561at2"/>
<keyword evidence="3" id="KW-1185">Reference proteome</keyword>
<organism evidence="2 3">
    <name type="scientific">Acinetobacter calcoaceticus</name>
    <dbReference type="NCBI Taxonomy" id="471"/>
    <lineage>
        <taxon>Bacteria</taxon>
        <taxon>Pseudomonadati</taxon>
        <taxon>Pseudomonadota</taxon>
        <taxon>Gammaproteobacteria</taxon>
        <taxon>Moraxellales</taxon>
        <taxon>Moraxellaceae</taxon>
        <taxon>Acinetobacter</taxon>
        <taxon>Acinetobacter calcoaceticus/baumannii complex</taxon>
    </lineage>
</organism>
<sequence>MKIKIAVLISIFSISITSCSRKHVYLTPSIHGYLYDAVTRQPLSNQQGYIDIGMSENMQNTKITNNDGVFFVPNFTLDYFIFPPVNGNLLLKEQAQPTATDQDSVPHSAVKPET</sequence>
<dbReference type="Proteomes" id="UP000294963">
    <property type="component" value="Unassembled WGS sequence"/>
</dbReference>
<evidence type="ECO:0000313" key="3">
    <source>
        <dbReference type="Proteomes" id="UP000294963"/>
    </source>
</evidence>
<dbReference type="EMBL" id="SLVJ01000010">
    <property type="protein sequence ID" value="TCM67067.1"/>
    <property type="molecule type" value="Genomic_DNA"/>
</dbReference>
<feature type="region of interest" description="Disordered" evidence="1">
    <location>
        <begin position="95"/>
        <end position="114"/>
    </location>
</feature>
<dbReference type="AlphaFoldDB" id="A0A4R1XRU5"/>
<dbReference type="PROSITE" id="PS51257">
    <property type="entry name" value="PROKAR_LIPOPROTEIN"/>
    <property type="match status" value="1"/>
</dbReference>
<evidence type="ECO:0008006" key="4">
    <source>
        <dbReference type="Google" id="ProtNLM"/>
    </source>
</evidence>
<evidence type="ECO:0000313" key="2">
    <source>
        <dbReference type="EMBL" id="TCM67067.1"/>
    </source>
</evidence>
<reference evidence="2 3" key="1">
    <citation type="submission" date="2019-03" db="EMBL/GenBank/DDBJ databases">
        <title>Genomic analyses of the natural microbiome of Caenorhabditis elegans.</title>
        <authorList>
            <person name="Samuel B."/>
        </authorList>
    </citation>
    <scope>NUCLEOTIDE SEQUENCE [LARGE SCALE GENOMIC DNA]</scope>
    <source>
        <strain evidence="2 3">JUb89</strain>
    </source>
</reference>
<proteinExistence type="predicted"/>